<dbReference type="KEGG" id="dcp:RN607_08365"/>
<dbReference type="Pfam" id="PF12695">
    <property type="entry name" value="Abhydrolase_5"/>
    <property type="match status" value="1"/>
</dbReference>
<evidence type="ECO:0000259" key="2">
    <source>
        <dbReference type="Pfam" id="PF12695"/>
    </source>
</evidence>
<keyword evidence="3" id="KW-0378">Hydrolase</keyword>
<protein>
    <submittedName>
        <fullName evidence="3">Alpha/beta hydrolase</fullName>
    </submittedName>
</protein>
<keyword evidence="1" id="KW-0812">Transmembrane</keyword>
<proteinExistence type="predicted"/>
<keyword evidence="1" id="KW-0472">Membrane</keyword>
<feature type="domain" description="Alpha/beta hydrolase fold-5" evidence="2">
    <location>
        <begin position="138"/>
        <end position="296"/>
    </location>
</feature>
<evidence type="ECO:0000313" key="3">
    <source>
        <dbReference type="EMBL" id="WNM26212.1"/>
    </source>
</evidence>
<organism evidence="3">
    <name type="scientific">Demequina capsici</name>
    <dbReference type="NCBI Taxonomy" id="3075620"/>
    <lineage>
        <taxon>Bacteria</taxon>
        <taxon>Bacillati</taxon>
        <taxon>Actinomycetota</taxon>
        <taxon>Actinomycetes</taxon>
        <taxon>Micrococcales</taxon>
        <taxon>Demequinaceae</taxon>
        <taxon>Demequina</taxon>
    </lineage>
</organism>
<dbReference type="EMBL" id="CP134880">
    <property type="protein sequence ID" value="WNM26212.1"/>
    <property type="molecule type" value="Genomic_DNA"/>
</dbReference>
<dbReference type="SUPFAM" id="SSF53474">
    <property type="entry name" value="alpha/beta-Hydrolases"/>
    <property type="match status" value="1"/>
</dbReference>
<accession>A0AA96FA82</accession>
<dbReference type="Proteomes" id="UP001303408">
    <property type="component" value="Chromosome"/>
</dbReference>
<feature type="transmembrane region" description="Helical" evidence="1">
    <location>
        <begin position="45"/>
        <end position="66"/>
    </location>
</feature>
<dbReference type="InterPro" id="IPR029059">
    <property type="entry name" value="AB_hydrolase_5"/>
</dbReference>
<dbReference type="GO" id="GO:0016787">
    <property type="term" value="F:hydrolase activity"/>
    <property type="evidence" value="ECO:0007669"/>
    <property type="project" value="UniProtKB-KW"/>
</dbReference>
<evidence type="ECO:0000256" key="1">
    <source>
        <dbReference type="SAM" id="Phobius"/>
    </source>
</evidence>
<feature type="transmembrane region" description="Helical" evidence="1">
    <location>
        <begin position="12"/>
        <end position="33"/>
    </location>
</feature>
<dbReference type="AlphaFoldDB" id="A0AA96FA82"/>
<keyword evidence="1" id="KW-1133">Transmembrane helix</keyword>
<dbReference type="InterPro" id="IPR029058">
    <property type="entry name" value="AB_hydrolase_fold"/>
</dbReference>
<gene>
    <name evidence="3" type="ORF">RN607_08365</name>
</gene>
<sequence>MTDPQKESTPAWLLWTERALAAAALFVVAWVLATSWGGIMHSHPAYLLLLIGTVLVAVVAGVATLLWRRRSHRGWRRILRIIGAVVGLGWIALIAWLCPFSAMEPALTAMESDDAVTVTETPTLITFAPSSGASDVALAFEPGARVDPRAYAAVLRPLAEAGHTVVIIKQPLGIGFLALGSFDAAKEQDPTATWAIGGHSLGGTVAAMEAENAADTPVGLLFYASYPAGDMSAFPGSVLSISGSNDGLATPAKIEASVADLPGTAKFIVIQGGTHAQFGAYGAQPGDGAPTITADDAREQITAHTLDWLDSLAPSR</sequence>
<dbReference type="RefSeq" id="WP_313541828.1">
    <property type="nucleotide sequence ID" value="NZ_CP134880.1"/>
</dbReference>
<feature type="transmembrane region" description="Helical" evidence="1">
    <location>
        <begin position="78"/>
        <end position="97"/>
    </location>
</feature>
<dbReference type="Gene3D" id="3.40.50.1820">
    <property type="entry name" value="alpha/beta hydrolase"/>
    <property type="match status" value="1"/>
</dbReference>
<name>A0AA96FA82_9MICO</name>
<reference evidence="3" key="1">
    <citation type="submission" date="2023-09" db="EMBL/GenBank/DDBJ databases">
        <title>Demequina sp. a novel bacteria isolated from Capsicum annuum.</title>
        <authorList>
            <person name="Humaira Z."/>
            <person name="Lee J."/>
            <person name="Cho D."/>
        </authorList>
    </citation>
    <scope>NUCLEOTIDE SEQUENCE</scope>
    <source>
        <strain evidence="3">PMTSA13</strain>
    </source>
</reference>